<keyword evidence="1" id="KW-0472">Membrane</keyword>
<gene>
    <name evidence="2" type="ORF">PMF13cell1_01743</name>
</gene>
<dbReference type="KEGG" id="bpro:PMF13cell1_01743"/>
<evidence type="ECO:0008006" key="4">
    <source>
        <dbReference type="Google" id="ProtNLM"/>
    </source>
</evidence>
<keyword evidence="1" id="KW-0812">Transmembrane</keyword>
<dbReference type="Pfam" id="PF06161">
    <property type="entry name" value="DUF975"/>
    <property type="match status" value="1"/>
</dbReference>
<name>A0A4P6LUU8_9FIRM</name>
<dbReference type="EMBL" id="CP035945">
    <property type="protein sequence ID" value="QBE96204.1"/>
    <property type="molecule type" value="Genomic_DNA"/>
</dbReference>
<sequence length="250" mass="28061">MVPGNGDEIMWNRIDLKMSGKANFLKNYGPAVLVSLISALVATKYGRNYNGDGSGGPFLEIPGLHLKLDWSHSFFNWGGSAFTAGAVSLAVILLDVFIFQMLLVGASRFYVENRDYNAPVSKLLFGFQSGFYGNSVLVMFMKNLLVALWTLLFVIPGIVMSYAYRMVPYILAEQPDIHYREALRISKEMMYGQKWEAFVLDLSFIGWILIGTLTCGVAGIFYVKPYVDATNVELYAALRDDWFGKHAEMH</sequence>
<dbReference type="PANTHER" id="PTHR40076:SF1">
    <property type="entry name" value="MEMBRANE PROTEIN"/>
    <property type="match status" value="1"/>
</dbReference>
<feature type="transmembrane region" description="Helical" evidence="1">
    <location>
        <begin position="197"/>
        <end position="223"/>
    </location>
</feature>
<evidence type="ECO:0000256" key="1">
    <source>
        <dbReference type="SAM" id="Phobius"/>
    </source>
</evidence>
<evidence type="ECO:0000313" key="3">
    <source>
        <dbReference type="Proteomes" id="UP000289794"/>
    </source>
</evidence>
<dbReference type="Proteomes" id="UP000289794">
    <property type="component" value="Chromosome"/>
</dbReference>
<protein>
    <recommendedName>
        <fullName evidence="4">DUF975 family protein</fullName>
    </recommendedName>
</protein>
<dbReference type="InterPro" id="IPR010380">
    <property type="entry name" value="DUF975"/>
</dbReference>
<reference evidence="2 3" key="1">
    <citation type="submission" date="2019-01" db="EMBL/GenBank/DDBJ databases">
        <title>PMF-metabolizing Aryl O-demethylase.</title>
        <authorList>
            <person name="Kim M."/>
        </authorList>
    </citation>
    <scope>NUCLEOTIDE SEQUENCE [LARGE SCALE GENOMIC DNA]</scope>
    <source>
        <strain evidence="2 3">PMF1</strain>
    </source>
</reference>
<dbReference type="AlphaFoldDB" id="A0A4P6LUU8"/>
<feature type="transmembrane region" description="Helical" evidence="1">
    <location>
        <begin position="27"/>
        <end position="46"/>
    </location>
</feature>
<proteinExistence type="predicted"/>
<accession>A0A4P6LUU8</accession>
<dbReference type="PANTHER" id="PTHR40076">
    <property type="entry name" value="MEMBRANE PROTEIN-RELATED"/>
    <property type="match status" value="1"/>
</dbReference>
<evidence type="ECO:0000313" key="2">
    <source>
        <dbReference type="EMBL" id="QBE96204.1"/>
    </source>
</evidence>
<feature type="transmembrane region" description="Helical" evidence="1">
    <location>
        <begin position="81"/>
        <end position="111"/>
    </location>
</feature>
<organism evidence="2 3">
    <name type="scientific">Blautia producta</name>
    <dbReference type="NCBI Taxonomy" id="33035"/>
    <lineage>
        <taxon>Bacteria</taxon>
        <taxon>Bacillati</taxon>
        <taxon>Bacillota</taxon>
        <taxon>Clostridia</taxon>
        <taxon>Lachnospirales</taxon>
        <taxon>Lachnospiraceae</taxon>
        <taxon>Blautia</taxon>
    </lineage>
</organism>
<keyword evidence="1" id="KW-1133">Transmembrane helix</keyword>
<feature type="transmembrane region" description="Helical" evidence="1">
    <location>
        <begin position="146"/>
        <end position="164"/>
    </location>
</feature>